<feature type="domain" description="M23ase beta-sheet core" evidence="1">
    <location>
        <begin position="126"/>
        <end position="221"/>
    </location>
</feature>
<dbReference type="Gene3D" id="2.70.70.10">
    <property type="entry name" value="Glucose Permease (Domain IIA)"/>
    <property type="match status" value="1"/>
</dbReference>
<sequence>MTFYLKYAAFALLGLGKLQGQAQSFPVPQDSLPWEKKSEAEKRRASLLWLRKMALQEEITRITEDLLRQSATYGEVLHLLRISRFDARLLRTIPSLVPLKHSSVKDFRVSSRFGYRKHPVKDAVLFHGGIDIPAPNGTPVYAVADAVVSQSVSLHASLGNFVQLDHRNGFSTVYGHLLRFIVSPGQPVQQGQVVGYVGQTGLGTGNHLHYIVVKNGQALDPLPFCFLMYEKFRAEAGTPYSRRSK</sequence>
<dbReference type="PANTHER" id="PTHR21666">
    <property type="entry name" value="PEPTIDASE-RELATED"/>
    <property type="match status" value="1"/>
</dbReference>
<dbReference type="Pfam" id="PF01551">
    <property type="entry name" value="Peptidase_M23"/>
    <property type="match status" value="1"/>
</dbReference>
<accession>A0ABR6VQ08</accession>
<organism evidence="2 3">
    <name type="scientific">Rufibacter sediminis</name>
    <dbReference type="NCBI Taxonomy" id="2762756"/>
    <lineage>
        <taxon>Bacteria</taxon>
        <taxon>Pseudomonadati</taxon>
        <taxon>Bacteroidota</taxon>
        <taxon>Cytophagia</taxon>
        <taxon>Cytophagales</taxon>
        <taxon>Hymenobacteraceae</taxon>
        <taxon>Rufibacter</taxon>
    </lineage>
</organism>
<evidence type="ECO:0000259" key="1">
    <source>
        <dbReference type="Pfam" id="PF01551"/>
    </source>
</evidence>
<dbReference type="InterPro" id="IPR011055">
    <property type="entry name" value="Dup_hybrid_motif"/>
</dbReference>
<dbReference type="CDD" id="cd12797">
    <property type="entry name" value="M23_peptidase"/>
    <property type="match status" value="1"/>
</dbReference>
<dbReference type="PANTHER" id="PTHR21666:SF270">
    <property type="entry name" value="MUREIN HYDROLASE ACTIVATOR ENVC"/>
    <property type="match status" value="1"/>
</dbReference>
<protein>
    <submittedName>
        <fullName evidence="2">M23 family metallopeptidase</fullName>
    </submittedName>
</protein>
<gene>
    <name evidence="2" type="ORF">H7U12_04655</name>
</gene>
<evidence type="ECO:0000313" key="3">
    <source>
        <dbReference type="Proteomes" id="UP000659698"/>
    </source>
</evidence>
<comment type="caution">
    <text evidence="2">The sequence shown here is derived from an EMBL/GenBank/DDBJ whole genome shotgun (WGS) entry which is preliminary data.</text>
</comment>
<dbReference type="SUPFAM" id="SSF51261">
    <property type="entry name" value="Duplicated hybrid motif"/>
    <property type="match status" value="1"/>
</dbReference>
<name>A0ABR6VQ08_9BACT</name>
<dbReference type="Proteomes" id="UP000659698">
    <property type="component" value="Unassembled WGS sequence"/>
</dbReference>
<dbReference type="RefSeq" id="WP_186633678.1">
    <property type="nucleotide sequence ID" value="NZ_JACOAF010000011.1"/>
</dbReference>
<dbReference type="InterPro" id="IPR050570">
    <property type="entry name" value="Cell_wall_metabolism_enzyme"/>
</dbReference>
<reference evidence="2 3" key="1">
    <citation type="journal article" date="2019" name="Int. J. Syst. Evol. Microbiol.">
        <title>Rufibacter sediminis sp. nov., isolated from freshwater lake sediment.</title>
        <authorList>
            <person name="Qu J.H."/>
            <person name="Zhang L.J."/>
            <person name="Fu Y.H."/>
            <person name="Li H.F."/>
        </authorList>
    </citation>
    <scope>NUCLEOTIDE SEQUENCE [LARGE SCALE GENOMIC DNA]</scope>
    <source>
        <strain evidence="2 3">H-1</strain>
    </source>
</reference>
<proteinExistence type="predicted"/>
<keyword evidence="3" id="KW-1185">Reference proteome</keyword>
<dbReference type="EMBL" id="JACOAF010000011">
    <property type="protein sequence ID" value="MBC3538959.1"/>
    <property type="molecule type" value="Genomic_DNA"/>
</dbReference>
<dbReference type="InterPro" id="IPR016047">
    <property type="entry name" value="M23ase_b-sheet_dom"/>
</dbReference>
<evidence type="ECO:0000313" key="2">
    <source>
        <dbReference type="EMBL" id="MBC3538959.1"/>
    </source>
</evidence>